<dbReference type="PANTHER" id="PTHR39639">
    <property type="entry name" value="CHROMOSOME 16, WHOLE GENOME SHOTGUN SEQUENCE"/>
    <property type="match status" value="1"/>
</dbReference>
<sequence length="176" mass="19927">MRIMTSTNRVRDAEIFRARTGEYPVDMYIKWLKDGALDFDADYQRDYVWGHEEQQAFLQGLISGFPLGYVALARAPDWASRDGAYIEVVDGKQRLTTLRLFINNKISLALAGGPVFWQDLTRGEQLAFGAPTLTAVVLDDATPQDRLDYFIAVNFTGMPQSEEHKHRVLALKGNIQ</sequence>
<proteinExistence type="predicted"/>
<evidence type="ECO:0000313" key="2">
    <source>
        <dbReference type="EMBL" id="AGO89050.1"/>
    </source>
</evidence>
<gene>
    <name evidence="2" type="ORF">pKpNDM1_00150</name>
</gene>
<accession>W8CUF7</accession>
<geneLocation type="plasmid" evidence="2">
    <name>pKpNDM1</name>
</geneLocation>
<organism evidence="2">
    <name type="scientific">Raoultella planticola</name>
    <name type="common">Klebsiella planticola</name>
    <dbReference type="NCBI Taxonomy" id="575"/>
    <lineage>
        <taxon>Bacteria</taxon>
        <taxon>Pseudomonadati</taxon>
        <taxon>Pseudomonadota</taxon>
        <taxon>Gammaproteobacteria</taxon>
        <taxon>Enterobacterales</taxon>
        <taxon>Enterobacteriaceae</taxon>
        <taxon>Klebsiella/Raoultella group</taxon>
        <taxon>Raoultella</taxon>
    </lineage>
</organism>
<protein>
    <submittedName>
        <fullName evidence="2">Phage protein</fullName>
    </submittedName>
</protein>
<dbReference type="AlphaFoldDB" id="W8CUF7"/>
<name>W8CUF7_RAOPL</name>
<keyword evidence="2" id="KW-0614">Plasmid</keyword>
<evidence type="ECO:0000259" key="1">
    <source>
        <dbReference type="Pfam" id="PF03235"/>
    </source>
</evidence>
<feature type="domain" description="GmrSD restriction endonucleases N-terminal" evidence="1">
    <location>
        <begin position="39"/>
        <end position="104"/>
    </location>
</feature>
<reference evidence="2" key="1">
    <citation type="journal article" date="2014" name="PLoS ONE">
        <title>Sequential Isolation in a Patient of Raoultella planticola and Escherichia coli Bearing a Novel ISCR1 Element Carrying blaNDM-1.</title>
        <authorList>
            <person name="Li J."/>
            <person name="Lan R."/>
            <person name="Xiong Y."/>
            <person name="Ye C."/>
            <person name="Yuan M."/>
            <person name="Liu X."/>
            <person name="Chen X."/>
            <person name="Yu D."/>
            <person name="Liu B."/>
            <person name="Lin W."/>
            <person name="Bai X."/>
            <person name="Wang Y."/>
            <person name="Sun Q."/>
            <person name="Wang Y."/>
            <person name="Zhao H."/>
            <person name="Meng Q."/>
            <person name="Chen Q."/>
            <person name="Zhao A."/>
            <person name="Xu J."/>
        </authorList>
    </citation>
    <scope>NUCLEOTIDE SEQUENCE</scope>
    <source>
        <strain evidence="2">KpNDM1</strain>
        <plasmid evidence="2">pKpNDM1</plasmid>
    </source>
</reference>
<dbReference type="InterPro" id="IPR004919">
    <property type="entry name" value="GmrSD_N"/>
</dbReference>
<dbReference type="Pfam" id="PF03235">
    <property type="entry name" value="GmrSD_N"/>
    <property type="match status" value="1"/>
</dbReference>
<dbReference type="EMBL" id="JX515588">
    <property type="protein sequence ID" value="AGO89050.1"/>
    <property type="molecule type" value="Genomic_DNA"/>
</dbReference>
<dbReference type="PANTHER" id="PTHR39639:SF1">
    <property type="entry name" value="DUF262 DOMAIN-CONTAINING PROTEIN"/>
    <property type="match status" value="1"/>
</dbReference>